<sequence>MDKLEQNAITQLLNLEDKDIQNTWELNSPIQIHKSRSQVQLRPKKIYQPIEQKKRIDANHEYHFDKFPKIYQQEHSFKSLMEDYFKQLNQKQLNFKKEIQKSTRLRHSSYFAEEIPNRKSKHSCHEILVQDNLLNKQIKLSDLCKDIMIYKPLKKSSYFPRLQPSFHLK</sequence>
<dbReference type="AlphaFoldDB" id="A0A8S1LJ76"/>
<dbReference type="Proteomes" id="UP000692954">
    <property type="component" value="Unassembled WGS sequence"/>
</dbReference>
<dbReference type="EMBL" id="CAJJDN010000021">
    <property type="protein sequence ID" value="CAD8066411.1"/>
    <property type="molecule type" value="Genomic_DNA"/>
</dbReference>
<name>A0A8S1LJ76_9CILI</name>
<keyword evidence="2" id="KW-1185">Reference proteome</keyword>
<evidence type="ECO:0000313" key="2">
    <source>
        <dbReference type="Proteomes" id="UP000692954"/>
    </source>
</evidence>
<comment type="caution">
    <text evidence="1">The sequence shown here is derived from an EMBL/GenBank/DDBJ whole genome shotgun (WGS) entry which is preliminary data.</text>
</comment>
<proteinExistence type="predicted"/>
<accession>A0A8S1LJ76</accession>
<reference evidence="1" key="1">
    <citation type="submission" date="2021-01" db="EMBL/GenBank/DDBJ databases">
        <authorList>
            <consortium name="Genoscope - CEA"/>
            <person name="William W."/>
        </authorList>
    </citation>
    <scope>NUCLEOTIDE SEQUENCE</scope>
</reference>
<organism evidence="1 2">
    <name type="scientific">Paramecium sonneborni</name>
    <dbReference type="NCBI Taxonomy" id="65129"/>
    <lineage>
        <taxon>Eukaryota</taxon>
        <taxon>Sar</taxon>
        <taxon>Alveolata</taxon>
        <taxon>Ciliophora</taxon>
        <taxon>Intramacronucleata</taxon>
        <taxon>Oligohymenophorea</taxon>
        <taxon>Peniculida</taxon>
        <taxon>Parameciidae</taxon>
        <taxon>Paramecium</taxon>
    </lineage>
</organism>
<gene>
    <name evidence="1" type="ORF">PSON_ATCC_30995.1.T0210320</name>
</gene>
<dbReference type="OrthoDB" id="297705at2759"/>
<evidence type="ECO:0000313" key="1">
    <source>
        <dbReference type="EMBL" id="CAD8066411.1"/>
    </source>
</evidence>
<protein>
    <submittedName>
        <fullName evidence="1">Uncharacterized protein</fullName>
    </submittedName>
</protein>